<name>A0A563VJQ0_9CYAN</name>
<accession>A0A563VJQ0</accession>
<organism evidence="6 7">
    <name type="scientific">Hyella patelloides LEGE 07179</name>
    <dbReference type="NCBI Taxonomy" id="945734"/>
    <lineage>
        <taxon>Bacteria</taxon>
        <taxon>Bacillati</taxon>
        <taxon>Cyanobacteriota</taxon>
        <taxon>Cyanophyceae</taxon>
        <taxon>Pleurocapsales</taxon>
        <taxon>Hyellaceae</taxon>
        <taxon>Hyella</taxon>
    </lineage>
</organism>
<keyword evidence="4" id="KW-0902">Two-component regulatory system</keyword>
<feature type="domain" description="Histidine kinase" evidence="5">
    <location>
        <begin position="14"/>
        <end position="119"/>
    </location>
</feature>
<dbReference type="GO" id="GO:0000160">
    <property type="term" value="P:phosphorelay signal transduction system"/>
    <property type="evidence" value="ECO:0007669"/>
    <property type="project" value="UniProtKB-KW"/>
</dbReference>
<keyword evidence="6" id="KW-0808">Transferase</keyword>
<sequence length="123" mass="13991">MRQYQPIPKIWCHPDELIQVWTNLIQNAIHAMEQKGTLIITIKQEDDWIKVQITDSGCGIPSEFQDKIFEPFFTTKSAGEGSGLGLHISQKILIKHEGRLEFTSQSGQTTATVWLPIHQTEMS</sequence>
<evidence type="ECO:0000256" key="3">
    <source>
        <dbReference type="ARBA" id="ARBA00022777"/>
    </source>
</evidence>
<dbReference type="SMART" id="SM00387">
    <property type="entry name" value="HATPase_c"/>
    <property type="match status" value="1"/>
</dbReference>
<dbReference type="InterPro" id="IPR036890">
    <property type="entry name" value="HATPase_C_sf"/>
</dbReference>
<gene>
    <name evidence="6" type="ORF">H1P_1100015</name>
</gene>
<dbReference type="InterPro" id="IPR004358">
    <property type="entry name" value="Sig_transdc_His_kin-like_C"/>
</dbReference>
<evidence type="ECO:0000259" key="5">
    <source>
        <dbReference type="PROSITE" id="PS50109"/>
    </source>
</evidence>
<dbReference type="AlphaFoldDB" id="A0A563VJQ0"/>
<dbReference type="PANTHER" id="PTHR43065">
    <property type="entry name" value="SENSOR HISTIDINE KINASE"/>
    <property type="match status" value="1"/>
</dbReference>
<proteinExistence type="predicted"/>
<dbReference type="InterPro" id="IPR005467">
    <property type="entry name" value="His_kinase_dom"/>
</dbReference>
<evidence type="ECO:0000313" key="6">
    <source>
        <dbReference type="EMBL" id="VEP11631.1"/>
    </source>
</evidence>
<evidence type="ECO:0000256" key="1">
    <source>
        <dbReference type="ARBA" id="ARBA00000085"/>
    </source>
</evidence>
<comment type="catalytic activity">
    <reaction evidence="1">
        <text>ATP + protein L-histidine = ADP + protein N-phospho-L-histidine.</text>
        <dbReference type="EC" id="2.7.13.3"/>
    </reaction>
</comment>
<dbReference type="PRINTS" id="PR00344">
    <property type="entry name" value="BCTRLSENSOR"/>
</dbReference>
<evidence type="ECO:0000256" key="4">
    <source>
        <dbReference type="ARBA" id="ARBA00023012"/>
    </source>
</evidence>
<evidence type="ECO:0000256" key="2">
    <source>
        <dbReference type="ARBA" id="ARBA00012438"/>
    </source>
</evidence>
<keyword evidence="3" id="KW-0418">Kinase</keyword>
<dbReference type="RefSeq" id="WP_186375996.1">
    <property type="nucleotide sequence ID" value="NZ_LR213866.1"/>
</dbReference>
<dbReference type="PROSITE" id="PS50109">
    <property type="entry name" value="HIS_KIN"/>
    <property type="match status" value="1"/>
</dbReference>
<reference evidence="6 7" key="1">
    <citation type="submission" date="2019-01" db="EMBL/GenBank/DDBJ databases">
        <authorList>
            <person name="Brito A."/>
        </authorList>
    </citation>
    <scope>NUCLEOTIDE SEQUENCE [LARGE SCALE GENOMIC DNA]</scope>
    <source>
        <strain evidence="6">1</strain>
    </source>
</reference>
<dbReference type="PANTHER" id="PTHR43065:SF48">
    <property type="entry name" value="HISTIDINE KINASE"/>
    <property type="match status" value="1"/>
</dbReference>
<dbReference type="Pfam" id="PF02518">
    <property type="entry name" value="HATPase_c"/>
    <property type="match status" value="1"/>
</dbReference>
<dbReference type="Proteomes" id="UP000320055">
    <property type="component" value="Unassembled WGS sequence"/>
</dbReference>
<dbReference type="EC" id="2.7.13.3" evidence="2"/>
<protein>
    <recommendedName>
        <fullName evidence="2">histidine kinase</fullName>
        <ecNumber evidence="2">2.7.13.3</ecNumber>
    </recommendedName>
</protein>
<dbReference type="EMBL" id="CAACVJ010000014">
    <property type="protein sequence ID" value="VEP11631.1"/>
    <property type="molecule type" value="Genomic_DNA"/>
</dbReference>
<dbReference type="InterPro" id="IPR003594">
    <property type="entry name" value="HATPase_dom"/>
</dbReference>
<dbReference type="Gene3D" id="3.30.565.10">
    <property type="entry name" value="Histidine kinase-like ATPase, C-terminal domain"/>
    <property type="match status" value="1"/>
</dbReference>
<dbReference type="GO" id="GO:0004673">
    <property type="term" value="F:protein histidine kinase activity"/>
    <property type="evidence" value="ECO:0007669"/>
    <property type="project" value="UniProtKB-EC"/>
</dbReference>
<dbReference type="SUPFAM" id="SSF55874">
    <property type="entry name" value="ATPase domain of HSP90 chaperone/DNA topoisomerase II/histidine kinase"/>
    <property type="match status" value="1"/>
</dbReference>
<evidence type="ECO:0000313" key="7">
    <source>
        <dbReference type="Proteomes" id="UP000320055"/>
    </source>
</evidence>
<keyword evidence="7" id="KW-1185">Reference proteome</keyword>